<evidence type="ECO:0000313" key="2">
    <source>
        <dbReference type="EMBL" id="CAE7696602.1"/>
    </source>
</evidence>
<dbReference type="AlphaFoldDB" id="A0A812WPD5"/>
<dbReference type="InterPro" id="IPR011576">
    <property type="entry name" value="Pyridox_Oxase_N"/>
</dbReference>
<dbReference type="SUPFAM" id="SSF50475">
    <property type="entry name" value="FMN-binding split barrel"/>
    <property type="match status" value="1"/>
</dbReference>
<evidence type="ECO:0000259" key="1">
    <source>
        <dbReference type="Pfam" id="PF01243"/>
    </source>
</evidence>
<feature type="domain" description="Pyridoxamine 5'-phosphate oxidase N-terminal" evidence="1">
    <location>
        <begin position="66"/>
        <end position="176"/>
    </location>
</feature>
<name>A0A812WPD5_9DINO</name>
<dbReference type="InterPro" id="IPR012349">
    <property type="entry name" value="Split_barrel_FMN-bd"/>
</dbReference>
<accession>A0A812WPD5</accession>
<evidence type="ECO:0000313" key="3">
    <source>
        <dbReference type="Proteomes" id="UP000601435"/>
    </source>
</evidence>
<reference evidence="2" key="1">
    <citation type="submission" date="2021-02" db="EMBL/GenBank/DDBJ databases">
        <authorList>
            <person name="Dougan E. K."/>
            <person name="Rhodes N."/>
            <person name="Thang M."/>
            <person name="Chan C."/>
        </authorList>
    </citation>
    <scope>NUCLEOTIDE SEQUENCE</scope>
</reference>
<sequence>MALGRYAIVAAASASAGVYVGTEKDQIKAAYAKVRGMLGFRPQSVDLASSAAILEEALNLTKATPQSCGVLSTIQSGGVASRVIQLREPFGVHRDGDNVSIHFFTSAASRKFRELSQNPKTALLCWDPRTLTYVTFQGPARELSAAEGKSFWREWMQILYKDTSLFSAWRLDVQRLQVVSIGHLESFRKDWHPVELERTSSGWKVVCDGRE</sequence>
<dbReference type="Gene3D" id="2.30.110.10">
    <property type="entry name" value="Electron Transport, Fmn-binding Protein, Chain A"/>
    <property type="match status" value="1"/>
</dbReference>
<protein>
    <recommendedName>
        <fullName evidence="1">Pyridoxamine 5'-phosphate oxidase N-terminal domain-containing protein</fullName>
    </recommendedName>
</protein>
<proteinExistence type="predicted"/>
<dbReference type="OrthoDB" id="445319at2759"/>
<dbReference type="EMBL" id="CAJNJA010034697">
    <property type="protein sequence ID" value="CAE7696602.1"/>
    <property type="molecule type" value="Genomic_DNA"/>
</dbReference>
<gene>
    <name evidence="2" type="ORF">SNEC2469_LOCUS20073</name>
</gene>
<organism evidence="2 3">
    <name type="scientific">Symbiodinium necroappetens</name>
    <dbReference type="NCBI Taxonomy" id="1628268"/>
    <lineage>
        <taxon>Eukaryota</taxon>
        <taxon>Sar</taxon>
        <taxon>Alveolata</taxon>
        <taxon>Dinophyceae</taxon>
        <taxon>Suessiales</taxon>
        <taxon>Symbiodiniaceae</taxon>
        <taxon>Symbiodinium</taxon>
    </lineage>
</organism>
<comment type="caution">
    <text evidence="2">The sequence shown here is derived from an EMBL/GenBank/DDBJ whole genome shotgun (WGS) entry which is preliminary data.</text>
</comment>
<dbReference type="Proteomes" id="UP000601435">
    <property type="component" value="Unassembled WGS sequence"/>
</dbReference>
<keyword evidence="3" id="KW-1185">Reference proteome</keyword>
<dbReference type="Pfam" id="PF01243">
    <property type="entry name" value="PNPOx_N"/>
    <property type="match status" value="1"/>
</dbReference>